<sequence>MKKTYLSNVICSLALWLAGSLASYAQMTSPEQWVNYDQVFGLKTGLRQYDYEVALIKSSTTTNVLWPGEQPQYTAQIVNNLGKPMDVEGRIDIIRYGTKGRPNDVWLPEMVKFADVASIAVKAHIQAGGFTNIDIKPIIPATFGGYALVLDLGPYGRRLICSVVRTFKATSTRLQYPKQSLDDMDPDFLQRLGVQAIRFGVDYFPTTDADYQTKLQALYAKLKKYQEHHITVLLMFGAGTAQLPLGMPKSLLNDEGVMRKTKQDYVWPPSIDADFTKFVNRLCVDQGWPKGPVTAVSLWNEPWEGSSISGWQSDIPRYREIYTAMANAVLDGRKKGADVLVGGGDSNSNAWDKLFADGKMTFLPIFDFCSIHYQGMEAPSIYPEWVNRKSPKGRVKIWDTESWVGNTDDRIGLTVATNRSAGYDRSMGIYAGYLSTGGRGSEHFKQKVYTDRGVLQNDRIPDAWSPAVGVGAVQHLVGERDFNRLLFKKGLPWVMLFDGNDHNPDDGTAVVCGDIGEAFGAERVLFRNVRGLQEVADKEKIRRELTNPQLNPRQKDSLNALLKIYQPLSGGVMVLKANAHIKLYDFYGNVVPATGGEIRVPLNTKGYYLRPDGSKGSFQMLVNALQQARIEGYEPVEIIAKDMTARIEQNPVLNLELTNILNRPVSGQLKATLGDLKLSYPNQITIAPHQTLTVPLKIANGKANAANMYPLSVHFETGKDGMAVLYEDMHVNVISHLQVKIDGNLDDWRTAIPQTVSSKGTENVSLTEAAWYPFKNFDNRAEGYANGYFAYDEHNFYFAAKVADNTPSPGTYRFEHRPDDTFFYPDTAYMMDMDKTLITKHDSVPVKPTDTWALQSSKGTERSGYFWSSSDVAYAFGIDLDLPADKYSRVSFYMPNIRVPNAAVTVFDAQSGKLLLNRKVDNLWNGAYETFDLRGKVRVVFRTYNWWTSVKVAGIFFDPSTASTLKDRAVFVAEDLDSRGNWKDKYGKSGYHIIGESGHLPAGVTISQPDVKVKLPLVWPKGVRHYTYRKNPVTPDNSGLGYSYDNVSIAFNVIPEGKDGMLASPPGTMPRYTGYKDTDYEYAMNSVADEFGGGTEIWRLLTPRLNRKHFFPRQPKSAGEGPVKKGQLVIKRNGNTLITECAIPWEEIPDVKAALDKGQTIKLSFRVNDNASPSATMELAKDRSVSKQNARAFHPDWKTHWANEVAFSFEK</sequence>
<dbReference type="InterPro" id="IPR017853">
    <property type="entry name" value="GH"/>
</dbReference>
<keyword evidence="1" id="KW-0732">Signal</keyword>
<evidence type="ECO:0000256" key="1">
    <source>
        <dbReference type="SAM" id="SignalP"/>
    </source>
</evidence>
<dbReference type="Proteomes" id="UP000244168">
    <property type="component" value="Unassembled WGS sequence"/>
</dbReference>
<name>A0A2T5JGI7_9SPHI</name>
<dbReference type="Gene3D" id="2.60.40.1190">
    <property type="match status" value="2"/>
</dbReference>
<comment type="caution">
    <text evidence="2">The sequence shown here is derived from an EMBL/GenBank/DDBJ whole genome shotgun (WGS) entry which is preliminary data.</text>
</comment>
<evidence type="ECO:0000313" key="2">
    <source>
        <dbReference type="EMBL" id="PTR01511.1"/>
    </source>
</evidence>
<dbReference type="Gene3D" id="3.20.20.80">
    <property type="entry name" value="Glycosidases"/>
    <property type="match status" value="1"/>
</dbReference>
<feature type="chain" id="PRO_5015486797" evidence="1">
    <location>
        <begin position="26"/>
        <end position="1211"/>
    </location>
</feature>
<dbReference type="SUPFAM" id="SSF49344">
    <property type="entry name" value="CBD9-like"/>
    <property type="match status" value="1"/>
</dbReference>
<reference evidence="2 3" key="1">
    <citation type="submission" date="2018-04" db="EMBL/GenBank/DDBJ databases">
        <title>Genomic Encyclopedia of Archaeal and Bacterial Type Strains, Phase II (KMG-II): from individual species to whole genera.</title>
        <authorList>
            <person name="Goeker M."/>
        </authorList>
    </citation>
    <scope>NUCLEOTIDE SEQUENCE [LARGE SCALE GENOMIC DNA]</scope>
    <source>
        <strain evidence="2 3">DSM 26809</strain>
    </source>
</reference>
<feature type="signal peptide" evidence="1">
    <location>
        <begin position="1"/>
        <end position="25"/>
    </location>
</feature>
<proteinExistence type="predicted"/>
<dbReference type="RefSeq" id="WP_211309741.1">
    <property type="nucleotide sequence ID" value="NZ_CP160205.1"/>
</dbReference>
<organism evidence="2 3">
    <name type="scientific">Mucilaginibacter yixingensis</name>
    <dbReference type="NCBI Taxonomy" id="1295612"/>
    <lineage>
        <taxon>Bacteria</taxon>
        <taxon>Pseudomonadati</taxon>
        <taxon>Bacteroidota</taxon>
        <taxon>Sphingobacteriia</taxon>
        <taxon>Sphingobacteriales</taxon>
        <taxon>Sphingobacteriaceae</taxon>
        <taxon>Mucilaginibacter</taxon>
    </lineage>
</organism>
<accession>A0A2T5JGI7</accession>
<dbReference type="EMBL" id="QAOQ01000001">
    <property type="protein sequence ID" value="PTR01511.1"/>
    <property type="molecule type" value="Genomic_DNA"/>
</dbReference>
<protein>
    <submittedName>
        <fullName evidence="2">Uncharacterized protein</fullName>
    </submittedName>
</protein>
<dbReference type="AlphaFoldDB" id="A0A2T5JGI7"/>
<keyword evidence="3" id="KW-1185">Reference proteome</keyword>
<dbReference type="SUPFAM" id="SSF51445">
    <property type="entry name" value="(Trans)glycosidases"/>
    <property type="match status" value="1"/>
</dbReference>
<evidence type="ECO:0000313" key="3">
    <source>
        <dbReference type="Proteomes" id="UP000244168"/>
    </source>
</evidence>
<gene>
    <name evidence="2" type="ORF">C8P68_101745</name>
</gene>